<dbReference type="GO" id="GO:0016757">
    <property type="term" value="F:glycosyltransferase activity"/>
    <property type="evidence" value="ECO:0007669"/>
    <property type="project" value="TreeGrafter"/>
</dbReference>
<sequence>MLRLLATLAAASAQNAKLVIVAQFKNEAESLPQWLDHYLTDEGVAAMLLVDDNSTDSWRQAVEPYGARVRVRSGHAHRQVENYNLWLPTLRSEYSDDWVLIVDVDEYAYARRDTLADAVRAILDPGPADSVLVAWKQFGSAGHRRQPKNGTVCGFTTRRRYGGRPYNPPLRGFGLGVGKAFARIRALESLGVHRHRMRNQPMLPVRDRNQTEASLASAAFALNHYPMQSRDWFQRTKMRRGDARSKRGGRGKRTLHHHRAFNKMALHWKTKEGLVRGYACRGTAGFAHVSCLAEQAKILLAEAEENNLDDERMVTRWRRWYACSLCEQKYHGVVRCALGWACWKTYLGRPETDRARIFAISQLGNGLSEANQHEDALSVKETELAILRRVGASEERMLDAQGNIANSYHRLGRLEETLRMRQEVYSGYLELKGGEDEGTLWAAFNYALNLKGLHRFEEVKPLLRRTLPVMRRVLGENDRITLKMRWIYAVALCLDTSATFDDLREAMTMLEETERIARRVFGGAHPLTVKMESDLRAARAALARETP</sequence>
<accession>A0A8J2SAS3</accession>
<name>A0A8J2SAS3_9STRA</name>
<protein>
    <submittedName>
        <fullName evidence="4">Uncharacterized protein</fullName>
    </submittedName>
</protein>
<keyword evidence="2" id="KW-0812">Transmembrane</keyword>
<dbReference type="EMBL" id="CAKKNE010000001">
    <property type="protein sequence ID" value="CAH0366642.1"/>
    <property type="molecule type" value="Genomic_DNA"/>
</dbReference>
<comment type="subcellular location">
    <subcellularLocation>
        <location evidence="1">Membrane</location>
        <topology evidence="1">Single-pass membrane protein</topology>
    </subcellularLocation>
</comment>
<evidence type="ECO:0000256" key="3">
    <source>
        <dbReference type="ARBA" id="ARBA00022989"/>
    </source>
</evidence>
<keyword evidence="3" id="KW-1133">Transmembrane helix</keyword>
<dbReference type="SUPFAM" id="SSF48452">
    <property type="entry name" value="TPR-like"/>
    <property type="match status" value="1"/>
</dbReference>
<dbReference type="GO" id="GO:0016020">
    <property type="term" value="C:membrane"/>
    <property type="evidence" value="ECO:0007669"/>
    <property type="project" value="UniProtKB-SubCell"/>
</dbReference>
<keyword evidence="3" id="KW-0472">Membrane</keyword>
<dbReference type="AlphaFoldDB" id="A0A8J2SAS3"/>
<evidence type="ECO:0000256" key="1">
    <source>
        <dbReference type="ARBA" id="ARBA00004167"/>
    </source>
</evidence>
<reference evidence="4" key="1">
    <citation type="submission" date="2021-11" db="EMBL/GenBank/DDBJ databases">
        <authorList>
            <consortium name="Genoscope - CEA"/>
            <person name="William W."/>
        </authorList>
    </citation>
    <scope>NUCLEOTIDE SEQUENCE</scope>
</reference>
<dbReference type="Gene3D" id="1.25.40.10">
    <property type="entry name" value="Tetratricopeptide repeat domain"/>
    <property type="match status" value="1"/>
</dbReference>
<keyword evidence="5" id="KW-1185">Reference proteome</keyword>
<dbReference type="GO" id="GO:0005737">
    <property type="term" value="C:cytoplasm"/>
    <property type="evidence" value="ECO:0007669"/>
    <property type="project" value="TreeGrafter"/>
</dbReference>
<evidence type="ECO:0000313" key="5">
    <source>
        <dbReference type="Proteomes" id="UP000789595"/>
    </source>
</evidence>
<dbReference type="SUPFAM" id="SSF53448">
    <property type="entry name" value="Nucleotide-diphospho-sugar transferases"/>
    <property type="match status" value="1"/>
</dbReference>
<evidence type="ECO:0000313" key="4">
    <source>
        <dbReference type="EMBL" id="CAH0366642.1"/>
    </source>
</evidence>
<dbReference type="OrthoDB" id="2526284at2759"/>
<evidence type="ECO:0000256" key="2">
    <source>
        <dbReference type="ARBA" id="ARBA00022692"/>
    </source>
</evidence>
<organism evidence="4 5">
    <name type="scientific">Pelagomonas calceolata</name>
    <dbReference type="NCBI Taxonomy" id="35677"/>
    <lineage>
        <taxon>Eukaryota</taxon>
        <taxon>Sar</taxon>
        <taxon>Stramenopiles</taxon>
        <taxon>Ochrophyta</taxon>
        <taxon>Pelagophyceae</taxon>
        <taxon>Pelagomonadales</taxon>
        <taxon>Pelagomonadaceae</taxon>
        <taxon>Pelagomonas</taxon>
    </lineage>
</organism>
<dbReference type="InterPro" id="IPR029044">
    <property type="entry name" value="Nucleotide-diphossugar_trans"/>
</dbReference>
<dbReference type="PANTHER" id="PTHR21461:SF69">
    <property type="entry name" value="GLYCOSYLTRANSFERASE FAMILY 92 PROTEIN"/>
    <property type="match status" value="1"/>
</dbReference>
<dbReference type="Gene3D" id="3.90.550.10">
    <property type="entry name" value="Spore Coat Polysaccharide Biosynthesis Protein SpsA, Chain A"/>
    <property type="match status" value="1"/>
</dbReference>
<proteinExistence type="predicted"/>
<dbReference type="Proteomes" id="UP000789595">
    <property type="component" value="Unassembled WGS sequence"/>
</dbReference>
<dbReference type="Pfam" id="PF13704">
    <property type="entry name" value="Glyco_tranf_2_4"/>
    <property type="match status" value="1"/>
</dbReference>
<dbReference type="InterPro" id="IPR011990">
    <property type="entry name" value="TPR-like_helical_dom_sf"/>
</dbReference>
<dbReference type="Pfam" id="PF13424">
    <property type="entry name" value="TPR_12"/>
    <property type="match status" value="1"/>
</dbReference>
<dbReference type="PANTHER" id="PTHR21461">
    <property type="entry name" value="GLYCOSYLTRANSFERASE FAMILY 92 PROTEIN"/>
    <property type="match status" value="1"/>
</dbReference>
<comment type="caution">
    <text evidence="4">The sequence shown here is derived from an EMBL/GenBank/DDBJ whole genome shotgun (WGS) entry which is preliminary data.</text>
</comment>
<gene>
    <name evidence="4" type="ORF">PECAL_1P31460</name>
</gene>